<dbReference type="PANTHER" id="PTHR43767">
    <property type="entry name" value="LONG-CHAIN-FATTY-ACID--COA LIGASE"/>
    <property type="match status" value="1"/>
</dbReference>
<dbReference type="Pfam" id="PF00501">
    <property type="entry name" value="AMP-binding"/>
    <property type="match status" value="1"/>
</dbReference>
<proteinExistence type="predicted"/>
<dbReference type="PANTHER" id="PTHR43767:SF1">
    <property type="entry name" value="NONRIBOSOMAL PEPTIDE SYNTHASE PES1 (EUROFUNG)-RELATED"/>
    <property type="match status" value="1"/>
</dbReference>
<evidence type="ECO:0000259" key="1">
    <source>
        <dbReference type="Pfam" id="PF00501"/>
    </source>
</evidence>
<gene>
    <name evidence="2" type="ORF">AFIC_001043</name>
</gene>
<dbReference type="InterPro" id="IPR045851">
    <property type="entry name" value="AMP-bd_C_sf"/>
</dbReference>
<protein>
    <submittedName>
        <fullName evidence="2">AMP-binding protein</fullName>
    </submittedName>
</protein>
<dbReference type="InterPro" id="IPR042099">
    <property type="entry name" value="ANL_N_sf"/>
</dbReference>
<dbReference type="Proteomes" id="UP001213907">
    <property type="component" value="Chromosome"/>
</dbReference>
<dbReference type="InterPro" id="IPR050237">
    <property type="entry name" value="ATP-dep_AMP-bd_enzyme"/>
</dbReference>
<dbReference type="InterPro" id="IPR020845">
    <property type="entry name" value="AMP-binding_CS"/>
</dbReference>
<dbReference type="RefSeq" id="WP_275248092.1">
    <property type="nucleotide sequence ID" value="NZ_BAABDX010000001.1"/>
</dbReference>
<dbReference type="SUPFAM" id="SSF56801">
    <property type="entry name" value="Acetyl-CoA synthetase-like"/>
    <property type="match status" value="1"/>
</dbReference>
<dbReference type="InterPro" id="IPR000873">
    <property type="entry name" value="AMP-dep_synth/lig_dom"/>
</dbReference>
<dbReference type="EMBL" id="CP113162">
    <property type="protein sequence ID" value="WEF52551.1"/>
    <property type="molecule type" value="Genomic_DNA"/>
</dbReference>
<evidence type="ECO:0000313" key="3">
    <source>
        <dbReference type="Proteomes" id="UP001213907"/>
    </source>
</evidence>
<name>A0ABY8BUB4_AFICR</name>
<keyword evidence="3" id="KW-1185">Reference proteome</keyword>
<feature type="domain" description="AMP-dependent synthetase/ligase" evidence="1">
    <location>
        <begin position="38"/>
        <end position="378"/>
    </location>
</feature>
<evidence type="ECO:0000313" key="2">
    <source>
        <dbReference type="EMBL" id="WEF52551.1"/>
    </source>
</evidence>
<dbReference type="Gene3D" id="3.30.300.30">
    <property type="match status" value="1"/>
</dbReference>
<sequence>MDTVLLQFGDDTTPARVAAGEFTVPPLEGAANLGLAFFDVARARGDHPAIVTEKGTFTYGWLLRAAESVRRYLCSRPDHAPGARVALKLANSPEYVAAYYGTLLADGVVVPLPVTLEPMRLRQIEDACNPDILIVPKNLAIEAADTVTLIADSAADIARPSPQRGRDDLAMLLFTSGSTGLPKGVMLSHGNLLSNAQSILHDLPITVDERALVLLPFCHAFGNSILQTHMLAGATMVFAGALMFPATIPQAIAKFDATSFSAVPEVYGMLMKYGRLGEQVMPSLRYMSVAGGGLRHDLSVQMADLIAPAAFYVMYGQSEAAARLAVLPPDQLKVREGSIGRALSGVELAVLDESGRALPQGEAGMLCARGPNVMLGYWQDDAASAEALSDGWLRTGDLARADADGYFYIAGRANLLVKVQGYRVHPAEIESVVEAAFPGVRAVAVPMQHAGETRFALFVAPQGGVAVDLAALRAVCQRELPSYKIPVHAEILEELPLTSGYKVDRAALTRRLPAG</sequence>
<dbReference type="PROSITE" id="PS00455">
    <property type="entry name" value="AMP_BINDING"/>
    <property type="match status" value="1"/>
</dbReference>
<accession>A0ABY8BUB4</accession>
<reference evidence="2 3" key="1">
    <citation type="submission" date="2022-11" db="EMBL/GenBank/DDBJ databases">
        <authorList>
            <person name="Siebert D."/>
            <person name="Busche T."/>
            <person name="Saydam E."/>
            <person name="Kalinowski J."/>
            <person name="Ruckert C."/>
            <person name="Blombach B."/>
        </authorList>
    </citation>
    <scope>NUCLEOTIDE SEQUENCE [LARGE SCALE GENOMIC DNA]</scope>
    <source>
        <strain evidence="2 3">DSM 1083</strain>
    </source>
</reference>
<dbReference type="Gene3D" id="3.40.50.12780">
    <property type="entry name" value="N-terminal domain of ligase-like"/>
    <property type="match status" value="1"/>
</dbReference>
<organism evidence="2 3">
    <name type="scientific">Afipia carboxydohydrogena</name>
    <name type="common">Pseudomonas carboxydohydrogena</name>
    <dbReference type="NCBI Taxonomy" id="290"/>
    <lineage>
        <taxon>Bacteria</taxon>
        <taxon>Pseudomonadati</taxon>
        <taxon>Pseudomonadota</taxon>
        <taxon>Alphaproteobacteria</taxon>
        <taxon>Hyphomicrobiales</taxon>
        <taxon>Nitrobacteraceae</taxon>
        <taxon>Afipia</taxon>
    </lineage>
</organism>